<keyword evidence="8" id="KW-0460">Magnesium</keyword>
<dbReference type="CDD" id="cd03366">
    <property type="entry name" value="TOPRIM_TopoIIA_GyrB"/>
    <property type="match status" value="1"/>
</dbReference>
<dbReference type="InterPro" id="IPR013760">
    <property type="entry name" value="Topo_IIA-like_dom_sf"/>
</dbReference>
<dbReference type="FunFam" id="3.40.50.670:FF:000002">
    <property type="entry name" value="DNA gyrase subunit B"/>
    <property type="match status" value="1"/>
</dbReference>
<keyword evidence="9" id="KW-0799">Topoisomerase</keyword>
<dbReference type="InterPro" id="IPR006171">
    <property type="entry name" value="TOPRIM_dom"/>
</dbReference>
<dbReference type="GO" id="GO:0003677">
    <property type="term" value="F:DNA binding"/>
    <property type="evidence" value="ECO:0007669"/>
    <property type="project" value="UniProtKB-KW"/>
</dbReference>
<dbReference type="GO" id="GO:0006265">
    <property type="term" value="P:DNA topological change"/>
    <property type="evidence" value="ECO:0007669"/>
    <property type="project" value="InterPro"/>
</dbReference>
<evidence type="ECO:0000256" key="9">
    <source>
        <dbReference type="ARBA" id="ARBA00023029"/>
    </source>
</evidence>
<dbReference type="GO" id="GO:0003918">
    <property type="term" value="F:DNA topoisomerase type II (double strand cut, ATP-hydrolyzing) activity"/>
    <property type="evidence" value="ECO:0007669"/>
    <property type="project" value="UniProtKB-EC"/>
</dbReference>
<dbReference type="Gene3D" id="3.30.565.10">
    <property type="entry name" value="Histidine kinase-like ATPase, C-terminal domain"/>
    <property type="match status" value="1"/>
</dbReference>
<keyword evidence="10" id="KW-0238">DNA-binding</keyword>
<name>A0A218NP27_9ARCH</name>
<dbReference type="AlphaFoldDB" id="A0A218NP27"/>
<comment type="catalytic activity">
    <reaction evidence="1">
        <text>ATP-dependent breakage, passage and rejoining of double-stranded DNA.</text>
        <dbReference type="EC" id="5.6.2.2"/>
    </reaction>
</comment>
<dbReference type="InterPro" id="IPR000565">
    <property type="entry name" value="Topo_IIA_B"/>
</dbReference>
<dbReference type="InterPro" id="IPR013506">
    <property type="entry name" value="Topo_IIA_bsu_dom2"/>
</dbReference>
<organism evidence="13 14">
    <name type="scientific">Candidatus Mancarchaeum acidiphilum</name>
    <dbReference type="NCBI Taxonomy" id="1920749"/>
    <lineage>
        <taxon>Archaea</taxon>
        <taxon>Candidatus Micrarchaeota</taxon>
        <taxon>Candidatus Mancarchaeum</taxon>
    </lineage>
</organism>
<sequence length="632" mass="70451">MPDDYSAKDIMVLTGAQGIRKRPGMYIGSTGSAGFLHLLYEVIDNSIDESISGYCKNITIKLTTEDNTDVAEVSDDGRGIPVDIMAGTNKPALEVIMTSLHSGAKFNNKTYKVSGGLHGVGLTVVNALSEYTQVTVKKNGKLYKEEFSRGLPISSLEVLGDTTETGTTIKFKPDKEIFSVGSFDVVSLIDRLRDVTYLNPGLKITLTDARDEKETKTEFFSEKGITDFMDYIRSGKEEISKPILITKEVNDTKISVSIQYIKSYSEELLSFVNNIKTPEGGMHVSGFHSALTRAITSYVQKNVKKSNINIEGEDTREGLIGIISILMQNPEFEGQTKEKLGNTFVKQIVENAVYTELSYYLEENPAEAAKIVEKVLKASEAREAARRARELARKKSLFEGSVLPGKLADCTENDPSKSEIFIVEGDSAAGSSKQGRDRMYQAIMPLRGKVLNVEKASTEKIFNNAELHTLVTALGTGIKDSFNIENLRYHKIIFLTDADVDGSHIETLLLTFFYRYLKEVIERGYIYAAQPPLYKITIGKEVKYAYNDEQMNQILKENNGKGLVNRYKGLGEMNPDQLWETTMNPENRVLKKITIKDAELADSIFNTLMGANVEDRRKFLEAHSTEVSFLDV</sequence>
<keyword evidence="5" id="KW-0479">Metal-binding</keyword>
<dbReference type="Gene3D" id="3.30.230.10">
    <property type="match status" value="1"/>
</dbReference>
<evidence type="ECO:0000256" key="6">
    <source>
        <dbReference type="ARBA" id="ARBA00022741"/>
    </source>
</evidence>
<accession>A0A218NP27</accession>
<evidence type="ECO:0000256" key="7">
    <source>
        <dbReference type="ARBA" id="ARBA00022840"/>
    </source>
</evidence>
<dbReference type="InterPro" id="IPR034160">
    <property type="entry name" value="TOPRIM_GyrB"/>
</dbReference>
<evidence type="ECO:0000256" key="5">
    <source>
        <dbReference type="ARBA" id="ARBA00022723"/>
    </source>
</evidence>
<dbReference type="Pfam" id="PF00986">
    <property type="entry name" value="DNA_gyraseB_C"/>
    <property type="match status" value="1"/>
</dbReference>
<evidence type="ECO:0000256" key="8">
    <source>
        <dbReference type="ARBA" id="ARBA00022842"/>
    </source>
</evidence>
<evidence type="ECO:0000256" key="4">
    <source>
        <dbReference type="ARBA" id="ARBA00012895"/>
    </source>
</evidence>
<keyword evidence="7" id="KW-0067">ATP-binding</keyword>
<dbReference type="SMART" id="SM00387">
    <property type="entry name" value="HATPase_c"/>
    <property type="match status" value="1"/>
</dbReference>
<dbReference type="InterPro" id="IPR002288">
    <property type="entry name" value="DNA_gyrase_B_C"/>
</dbReference>
<gene>
    <name evidence="13" type="ORF">Mia14_0958</name>
</gene>
<comment type="similarity">
    <text evidence="3">Belongs to the type II topoisomerase GyrB family.</text>
</comment>
<dbReference type="InterPro" id="IPR036890">
    <property type="entry name" value="HATPase_C_sf"/>
</dbReference>
<dbReference type="PRINTS" id="PR00418">
    <property type="entry name" value="TPI2FAMILY"/>
</dbReference>
<proteinExistence type="inferred from homology"/>
<dbReference type="InterPro" id="IPR003594">
    <property type="entry name" value="HATPase_dom"/>
</dbReference>
<comment type="cofactor">
    <cofactor evidence="2">
        <name>Mg(2+)</name>
        <dbReference type="ChEBI" id="CHEBI:18420"/>
    </cofactor>
</comment>
<dbReference type="SUPFAM" id="SSF55874">
    <property type="entry name" value="ATPase domain of HSP90 chaperone/DNA topoisomerase II/histidine kinase"/>
    <property type="match status" value="1"/>
</dbReference>
<dbReference type="Pfam" id="PF01751">
    <property type="entry name" value="Toprim"/>
    <property type="match status" value="1"/>
</dbReference>
<dbReference type="PROSITE" id="PS50880">
    <property type="entry name" value="TOPRIM"/>
    <property type="match status" value="1"/>
</dbReference>
<dbReference type="InterPro" id="IPR020568">
    <property type="entry name" value="Ribosomal_Su5_D2-typ_SF"/>
</dbReference>
<keyword evidence="14" id="KW-1185">Reference proteome</keyword>
<keyword evidence="6" id="KW-0547">Nucleotide-binding</keyword>
<evidence type="ECO:0000259" key="12">
    <source>
        <dbReference type="PROSITE" id="PS50880"/>
    </source>
</evidence>
<protein>
    <recommendedName>
        <fullName evidence="4">DNA topoisomerase (ATP-hydrolyzing)</fullName>
        <ecNumber evidence="4">5.6.2.2</ecNumber>
    </recommendedName>
</protein>
<dbReference type="SMART" id="SM00433">
    <property type="entry name" value="TOP2c"/>
    <property type="match status" value="1"/>
</dbReference>
<dbReference type="Pfam" id="PF00204">
    <property type="entry name" value="DNA_gyraseB"/>
    <property type="match status" value="1"/>
</dbReference>
<dbReference type="CDD" id="cd00822">
    <property type="entry name" value="TopoII_Trans_DNA_gyrase"/>
    <property type="match status" value="1"/>
</dbReference>
<keyword evidence="11" id="KW-0413">Isomerase</keyword>
<evidence type="ECO:0000256" key="1">
    <source>
        <dbReference type="ARBA" id="ARBA00000185"/>
    </source>
</evidence>
<reference evidence="13 14" key="1">
    <citation type="journal article" date="2017" name="Nat. Commun.">
        <title>'ARMAN' archaea depend on association with euryarchaeal host in culture and in situ.</title>
        <authorList>
            <person name="Golyshina O."/>
            <person name="Toshchakov S."/>
            <person name="Makarova K."/>
            <person name="Gavrilov S."/>
            <person name="Korzhenkov A."/>
            <person name="La Cono V."/>
            <person name="Arcadi E."/>
            <person name="Nechitaylo T."/>
            <person name="Ferrer M."/>
            <person name="Kublanov I."/>
            <person name="Wolf Y."/>
            <person name="Yakimov M."/>
            <person name="Golyshin P."/>
            <person name="Slesarev A."/>
            <person name="Kozyavkin S."/>
        </authorList>
    </citation>
    <scope>NUCLEOTIDE SEQUENCE [LARGE SCALE GENOMIC DNA]</scope>
    <source>
        <strain evidence="13 14">Mia14</strain>
    </source>
</reference>
<dbReference type="PANTHER" id="PTHR45866:SF1">
    <property type="entry name" value="DNA GYRASE SUBUNIT B, MITOCHONDRIAL"/>
    <property type="match status" value="1"/>
</dbReference>
<dbReference type="PRINTS" id="PR01159">
    <property type="entry name" value="DNAGYRASEB"/>
</dbReference>
<dbReference type="EC" id="5.6.2.2" evidence="4"/>
<dbReference type="SUPFAM" id="SSF54211">
    <property type="entry name" value="Ribosomal protein S5 domain 2-like"/>
    <property type="match status" value="1"/>
</dbReference>
<evidence type="ECO:0000256" key="11">
    <source>
        <dbReference type="ARBA" id="ARBA00023235"/>
    </source>
</evidence>
<dbReference type="InterPro" id="IPR018522">
    <property type="entry name" value="TopoIIA_CS"/>
</dbReference>
<evidence type="ECO:0000313" key="14">
    <source>
        <dbReference type="Proteomes" id="UP000197679"/>
    </source>
</evidence>
<dbReference type="KEGG" id="marh:Mia14_0958"/>
<dbReference type="Proteomes" id="UP000197679">
    <property type="component" value="Chromosome"/>
</dbReference>
<dbReference type="PROSITE" id="PS00177">
    <property type="entry name" value="TOPOISOMERASE_II"/>
    <property type="match status" value="1"/>
</dbReference>
<dbReference type="InterPro" id="IPR014721">
    <property type="entry name" value="Ribsml_uS5_D2-typ_fold_subgr"/>
</dbReference>
<dbReference type="NCBIfam" id="NF004189">
    <property type="entry name" value="PRK05644.1"/>
    <property type="match status" value="1"/>
</dbReference>
<evidence type="ECO:0000256" key="10">
    <source>
        <dbReference type="ARBA" id="ARBA00023125"/>
    </source>
</evidence>
<dbReference type="CDD" id="cd16928">
    <property type="entry name" value="HATPase_GyrB-like"/>
    <property type="match status" value="1"/>
</dbReference>
<dbReference type="InterPro" id="IPR001241">
    <property type="entry name" value="Topo_IIA"/>
</dbReference>
<dbReference type="PANTHER" id="PTHR45866">
    <property type="entry name" value="DNA GYRASE/TOPOISOMERASE SUBUNIT B"/>
    <property type="match status" value="1"/>
</dbReference>
<dbReference type="GO" id="GO:0046872">
    <property type="term" value="F:metal ion binding"/>
    <property type="evidence" value="ECO:0007669"/>
    <property type="project" value="UniProtKB-KW"/>
</dbReference>
<dbReference type="GO" id="GO:0005524">
    <property type="term" value="F:ATP binding"/>
    <property type="evidence" value="ECO:0007669"/>
    <property type="project" value="UniProtKB-KW"/>
</dbReference>
<dbReference type="InterPro" id="IPR013759">
    <property type="entry name" value="Topo_IIA_B_C"/>
</dbReference>
<evidence type="ECO:0000256" key="3">
    <source>
        <dbReference type="ARBA" id="ARBA00010708"/>
    </source>
</evidence>
<dbReference type="Pfam" id="PF02518">
    <property type="entry name" value="HATPase_c"/>
    <property type="match status" value="1"/>
</dbReference>
<feature type="domain" description="Toprim" evidence="12">
    <location>
        <begin position="418"/>
        <end position="532"/>
    </location>
</feature>
<dbReference type="SUPFAM" id="SSF56719">
    <property type="entry name" value="Type II DNA topoisomerase"/>
    <property type="match status" value="1"/>
</dbReference>
<evidence type="ECO:0000313" key="13">
    <source>
        <dbReference type="EMBL" id="ASI14230.1"/>
    </source>
</evidence>
<evidence type="ECO:0000256" key="2">
    <source>
        <dbReference type="ARBA" id="ARBA00001946"/>
    </source>
</evidence>
<dbReference type="Gene3D" id="3.40.50.670">
    <property type="match status" value="1"/>
</dbReference>
<dbReference type="EMBL" id="CP019964">
    <property type="protein sequence ID" value="ASI14230.1"/>
    <property type="molecule type" value="Genomic_DNA"/>
</dbReference>